<dbReference type="OMA" id="TIKCASA"/>
<protein>
    <submittedName>
        <fullName evidence="2">Uncharacterized protein</fullName>
    </submittedName>
</protein>
<dbReference type="STRING" id="7266.A0A3B0KER7"/>
<dbReference type="Proteomes" id="UP000268350">
    <property type="component" value="Unassembled WGS sequence"/>
</dbReference>
<proteinExistence type="predicted"/>
<keyword evidence="3" id="KW-1185">Reference proteome</keyword>
<gene>
    <name evidence="2" type="ORF">DGUA_6G014624</name>
</gene>
<dbReference type="EMBL" id="OUUW01000009">
    <property type="protein sequence ID" value="SPP84799.1"/>
    <property type="molecule type" value="Genomic_DNA"/>
</dbReference>
<name>A0A3B0KER7_DROGU</name>
<reference evidence="3" key="1">
    <citation type="submission" date="2018-01" db="EMBL/GenBank/DDBJ databases">
        <authorList>
            <person name="Alioto T."/>
            <person name="Alioto T."/>
        </authorList>
    </citation>
    <scope>NUCLEOTIDE SEQUENCE [LARGE SCALE GENOMIC DNA]</scope>
</reference>
<organism evidence="2 3">
    <name type="scientific">Drosophila guanche</name>
    <name type="common">Fruit fly</name>
    <dbReference type="NCBI Taxonomy" id="7266"/>
    <lineage>
        <taxon>Eukaryota</taxon>
        <taxon>Metazoa</taxon>
        <taxon>Ecdysozoa</taxon>
        <taxon>Arthropoda</taxon>
        <taxon>Hexapoda</taxon>
        <taxon>Insecta</taxon>
        <taxon>Pterygota</taxon>
        <taxon>Neoptera</taxon>
        <taxon>Endopterygota</taxon>
        <taxon>Diptera</taxon>
        <taxon>Brachycera</taxon>
        <taxon>Muscomorpha</taxon>
        <taxon>Ephydroidea</taxon>
        <taxon>Drosophilidae</taxon>
        <taxon>Drosophila</taxon>
        <taxon>Sophophora</taxon>
    </lineage>
</organism>
<accession>A0A3B0KER7</accession>
<evidence type="ECO:0000256" key="1">
    <source>
        <dbReference type="SAM" id="MobiDB-lite"/>
    </source>
</evidence>
<dbReference type="AlphaFoldDB" id="A0A3B0KER7"/>
<feature type="compositionally biased region" description="Acidic residues" evidence="1">
    <location>
        <begin position="25"/>
        <end position="39"/>
    </location>
</feature>
<dbReference type="OrthoDB" id="7867639at2759"/>
<sequence length="202" mass="22873">MANVQNAPLPEAEDADTPEQKDTDAVETEGEEGETELPVEENASKEAEVGSEEGVEEQDDDEDPFEHLDLKDEDNEEEQSLYKEYLSLIKEIDCQNGIIQELKTRSNELKQNSCHTSNQRKELQRLRVCQEQENLRLRTMINRAVQLQNFGSRRLYGEVDLEITDSEQTVFLAGVQCADVRCNSLLEETSVGDGCQLDSDTD</sequence>
<evidence type="ECO:0000313" key="2">
    <source>
        <dbReference type="EMBL" id="SPP84799.1"/>
    </source>
</evidence>
<feature type="compositionally biased region" description="Acidic residues" evidence="1">
    <location>
        <begin position="49"/>
        <end position="64"/>
    </location>
</feature>
<evidence type="ECO:0000313" key="3">
    <source>
        <dbReference type="Proteomes" id="UP000268350"/>
    </source>
</evidence>
<feature type="region of interest" description="Disordered" evidence="1">
    <location>
        <begin position="1"/>
        <end position="77"/>
    </location>
</feature>